<dbReference type="OrthoDB" id="9815825at2"/>
<protein>
    <submittedName>
        <fullName evidence="3">Putative dehydrogenase</fullName>
    </submittedName>
</protein>
<dbReference type="Gene3D" id="3.40.50.720">
    <property type="entry name" value="NAD(P)-binding Rossmann-like Domain"/>
    <property type="match status" value="1"/>
</dbReference>
<comment type="caution">
    <text evidence="3">The sequence shown here is derived from an EMBL/GenBank/DDBJ whole genome shotgun (WGS) entry which is preliminary data.</text>
</comment>
<sequence length="387" mass="42732">MLKVAIIGAGAISTAHIEGYLQFKDRCQIVAISDCYPEKARRRSETYGLDAKIVEDYKELLHDGIDVVSVCTPPYVHAEIAIDFLRAGSHVIIEKPMAASLRECDEINEAARASGKLVSVIAQNRFRTPMMKLKAVLDSGLAGKIVHAQADSCWWRGYGYYDLWWRGTWEKEGGGPTLNHAVHHIDALLWMRGRPSEVQAFMSNVAHDNAEVEDLSIAMLRYPDGTLGQVTSSVVHHGEEQQLVFQGLNARISAPWKLTASVSKTNGFPENDRELEANIQRLYDSLPTLPIEGHAAQIDDVLTAIETGGTVLVDGVSGRETLELIMGIYKSASTGECARLPLLSDDPFYTREGVLRHAVRFYEKKHHVENFADMAISTGSSLEAGDK</sequence>
<evidence type="ECO:0000313" key="3">
    <source>
        <dbReference type="EMBL" id="TYP76473.1"/>
    </source>
</evidence>
<dbReference type="Proteomes" id="UP000323257">
    <property type="component" value="Unassembled WGS sequence"/>
</dbReference>
<dbReference type="Gene3D" id="3.30.360.10">
    <property type="entry name" value="Dihydrodipicolinate Reductase, domain 2"/>
    <property type="match status" value="1"/>
</dbReference>
<dbReference type="SUPFAM" id="SSF51735">
    <property type="entry name" value="NAD(P)-binding Rossmann-fold domains"/>
    <property type="match status" value="1"/>
</dbReference>
<dbReference type="InterPro" id="IPR000683">
    <property type="entry name" value="Gfo/Idh/MocA-like_OxRdtase_N"/>
</dbReference>
<dbReference type="GO" id="GO:0000166">
    <property type="term" value="F:nucleotide binding"/>
    <property type="evidence" value="ECO:0007669"/>
    <property type="project" value="InterPro"/>
</dbReference>
<dbReference type="InterPro" id="IPR052515">
    <property type="entry name" value="Gfo/Idh/MocA_Oxidoreductase"/>
</dbReference>
<proteinExistence type="predicted"/>
<gene>
    <name evidence="3" type="ORF">BCM02_103135</name>
</gene>
<dbReference type="EMBL" id="VNHS01000003">
    <property type="protein sequence ID" value="TYP76473.1"/>
    <property type="molecule type" value="Genomic_DNA"/>
</dbReference>
<feature type="domain" description="GFO/IDH/MocA-like oxidoreductase" evidence="2">
    <location>
        <begin position="131"/>
        <end position="251"/>
    </location>
</feature>
<dbReference type="Pfam" id="PF22725">
    <property type="entry name" value="GFO_IDH_MocA_C3"/>
    <property type="match status" value="1"/>
</dbReference>
<organism evidence="3 4">
    <name type="scientific">Paenibacillus methanolicus</name>
    <dbReference type="NCBI Taxonomy" id="582686"/>
    <lineage>
        <taxon>Bacteria</taxon>
        <taxon>Bacillati</taxon>
        <taxon>Bacillota</taxon>
        <taxon>Bacilli</taxon>
        <taxon>Bacillales</taxon>
        <taxon>Paenibacillaceae</taxon>
        <taxon>Paenibacillus</taxon>
    </lineage>
</organism>
<dbReference type="Pfam" id="PF01408">
    <property type="entry name" value="GFO_IDH_MocA"/>
    <property type="match status" value="1"/>
</dbReference>
<accession>A0A5S5CEN5</accession>
<evidence type="ECO:0000259" key="1">
    <source>
        <dbReference type="Pfam" id="PF01408"/>
    </source>
</evidence>
<dbReference type="PANTHER" id="PTHR43249">
    <property type="entry name" value="UDP-N-ACETYL-2-AMINO-2-DEOXY-D-GLUCURONATE OXIDASE"/>
    <property type="match status" value="1"/>
</dbReference>
<dbReference type="SUPFAM" id="SSF55347">
    <property type="entry name" value="Glyceraldehyde-3-phosphate dehydrogenase-like, C-terminal domain"/>
    <property type="match status" value="1"/>
</dbReference>
<reference evidence="3 4" key="1">
    <citation type="submission" date="2019-07" db="EMBL/GenBank/DDBJ databases">
        <title>Genomic Encyclopedia of Type Strains, Phase III (KMG-III): the genomes of soil and plant-associated and newly described type strains.</title>
        <authorList>
            <person name="Whitman W."/>
        </authorList>
    </citation>
    <scope>NUCLEOTIDE SEQUENCE [LARGE SCALE GENOMIC DNA]</scope>
    <source>
        <strain evidence="3 4">BL24</strain>
    </source>
</reference>
<name>A0A5S5CEN5_9BACL</name>
<dbReference type="InterPro" id="IPR055170">
    <property type="entry name" value="GFO_IDH_MocA-like_dom"/>
</dbReference>
<dbReference type="PANTHER" id="PTHR43249:SF1">
    <property type="entry name" value="D-GLUCOSIDE 3-DEHYDROGENASE"/>
    <property type="match status" value="1"/>
</dbReference>
<keyword evidence="4" id="KW-1185">Reference proteome</keyword>
<evidence type="ECO:0000313" key="4">
    <source>
        <dbReference type="Proteomes" id="UP000323257"/>
    </source>
</evidence>
<dbReference type="RefSeq" id="WP_148928894.1">
    <property type="nucleotide sequence ID" value="NZ_VNHS01000003.1"/>
</dbReference>
<dbReference type="InterPro" id="IPR036291">
    <property type="entry name" value="NAD(P)-bd_dom_sf"/>
</dbReference>
<feature type="domain" description="Gfo/Idh/MocA-like oxidoreductase N-terminal" evidence="1">
    <location>
        <begin position="2"/>
        <end position="120"/>
    </location>
</feature>
<evidence type="ECO:0000259" key="2">
    <source>
        <dbReference type="Pfam" id="PF22725"/>
    </source>
</evidence>
<dbReference type="AlphaFoldDB" id="A0A5S5CEN5"/>